<comment type="caution">
    <text evidence="3">The sequence shown here is derived from an EMBL/GenBank/DDBJ whole genome shotgun (WGS) entry which is preliminary data.</text>
</comment>
<dbReference type="AlphaFoldDB" id="A0A109K4D1"/>
<dbReference type="InterPro" id="IPR036380">
    <property type="entry name" value="Isochorismatase-like_sf"/>
</dbReference>
<evidence type="ECO:0000313" key="3">
    <source>
        <dbReference type="EMBL" id="KWV60540.1"/>
    </source>
</evidence>
<protein>
    <submittedName>
        <fullName evidence="3">Isochorismatase</fullName>
    </submittedName>
</protein>
<gene>
    <name evidence="3" type="ORF">AS156_27870</name>
</gene>
<evidence type="ECO:0000313" key="4">
    <source>
        <dbReference type="Proteomes" id="UP000057737"/>
    </source>
</evidence>
<proteinExistence type="predicted"/>
<dbReference type="Gene3D" id="3.40.50.850">
    <property type="entry name" value="Isochorismatase-like"/>
    <property type="match status" value="1"/>
</dbReference>
<evidence type="ECO:0000259" key="2">
    <source>
        <dbReference type="Pfam" id="PF00857"/>
    </source>
</evidence>
<reference evidence="3 4" key="1">
    <citation type="submission" date="2015-11" db="EMBL/GenBank/DDBJ databases">
        <title>Draft Genome Sequence of the Strain BR 10303 (Bradyrhizobium sp.) isolated from nodules of Centrolobium paraense.</title>
        <authorList>
            <person name="Zelli J.E."/>
            <person name="Simoes-Araujo J.L."/>
            <person name="Barauna A.C."/>
            <person name="Silva K."/>
        </authorList>
    </citation>
    <scope>NUCLEOTIDE SEQUENCE [LARGE SCALE GENOMIC DNA]</scope>
    <source>
        <strain evidence="3 4">BR 10303</strain>
    </source>
</reference>
<keyword evidence="4" id="KW-1185">Reference proteome</keyword>
<dbReference type="Pfam" id="PF00857">
    <property type="entry name" value="Isochorismatase"/>
    <property type="match status" value="1"/>
</dbReference>
<sequence>MTAAKTLMQLAGIDLTPPRLGDTCLVLIDIQNEYLAGPLALPDANVAIARATALLARARESGAAIFHIAHKGRPGSLFDRTAERGAIVAPLVSRPGEAVIEKELPNAFAGTELNAQLAATGRKELVLAGFMTHMCVSSTARAALDLGFRTTIDADSCATRDLPDGVGGTIAARTIHDVALAELSDRFAIIARGNALA</sequence>
<name>A0A109K4D1_9BRAD</name>
<keyword evidence="1" id="KW-0378">Hydrolase</keyword>
<dbReference type="Proteomes" id="UP000057737">
    <property type="component" value="Unassembled WGS sequence"/>
</dbReference>
<dbReference type="GO" id="GO:0016787">
    <property type="term" value="F:hydrolase activity"/>
    <property type="evidence" value="ECO:0007669"/>
    <property type="project" value="UniProtKB-KW"/>
</dbReference>
<evidence type="ECO:0000256" key="1">
    <source>
        <dbReference type="ARBA" id="ARBA00022801"/>
    </source>
</evidence>
<dbReference type="PANTHER" id="PTHR43540:SF15">
    <property type="entry name" value="BLR5631 PROTEIN"/>
    <property type="match status" value="1"/>
</dbReference>
<feature type="domain" description="Isochorismatase-like" evidence="2">
    <location>
        <begin position="23"/>
        <end position="191"/>
    </location>
</feature>
<dbReference type="InterPro" id="IPR050272">
    <property type="entry name" value="Isochorismatase-like_hydrls"/>
</dbReference>
<dbReference type="InterPro" id="IPR000868">
    <property type="entry name" value="Isochorismatase-like_dom"/>
</dbReference>
<accession>A0A109K4D1</accession>
<dbReference type="SUPFAM" id="SSF52499">
    <property type="entry name" value="Isochorismatase-like hydrolases"/>
    <property type="match status" value="1"/>
</dbReference>
<dbReference type="PANTHER" id="PTHR43540">
    <property type="entry name" value="PEROXYUREIDOACRYLATE/UREIDOACRYLATE AMIDOHYDROLASE-RELATED"/>
    <property type="match status" value="1"/>
</dbReference>
<dbReference type="EMBL" id="LNCU01000014">
    <property type="protein sequence ID" value="KWV60540.1"/>
    <property type="molecule type" value="Genomic_DNA"/>
</dbReference>
<organism evidence="3 4">
    <name type="scientific">Bradyrhizobium macuxiense</name>
    <dbReference type="NCBI Taxonomy" id="1755647"/>
    <lineage>
        <taxon>Bacteria</taxon>
        <taxon>Pseudomonadati</taxon>
        <taxon>Pseudomonadota</taxon>
        <taxon>Alphaproteobacteria</taxon>
        <taxon>Hyphomicrobiales</taxon>
        <taxon>Nitrobacteraceae</taxon>
        <taxon>Bradyrhizobium</taxon>
    </lineage>
</organism>
<dbReference type="RefSeq" id="WP_066499852.1">
    <property type="nucleotide sequence ID" value="NZ_LNCU01000014.1"/>
</dbReference>
<dbReference type="OrthoDB" id="9794942at2"/>
<dbReference type="CDD" id="cd01014">
    <property type="entry name" value="nicotinamidase_related"/>
    <property type="match status" value="1"/>
</dbReference>